<dbReference type="PANTHER" id="PTHR47160">
    <property type="entry name" value="PUTATIVE-RELATED"/>
    <property type="match status" value="1"/>
</dbReference>
<proteinExistence type="predicted"/>
<protein>
    <recommendedName>
        <fullName evidence="1">MULE transposase domain-containing protein</fullName>
    </recommendedName>
</protein>
<evidence type="ECO:0000313" key="2">
    <source>
        <dbReference type="EMBL" id="KRY07882.1"/>
    </source>
</evidence>
<dbReference type="PANTHER" id="PTHR47160:SF10">
    <property type="entry name" value="MULE TRANSPOSASE DOMAIN-CONTAINING PROTEIN"/>
    <property type="match status" value="1"/>
</dbReference>
<dbReference type="InterPro" id="IPR018289">
    <property type="entry name" value="MULE_transposase_dom"/>
</dbReference>
<name>A0A0V0Z723_9BILA</name>
<keyword evidence="3" id="KW-1185">Reference proteome</keyword>
<dbReference type="OrthoDB" id="5917189at2759"/>
<comment type="caution">
    <text evidence="2">The sequence shown here is derived from an EMBL/GenBank/DDBJ whole genome shotgun (WGS) entry which is preliminary data.</text>
</comment>
<evidence type="ECO:0000313" key="3">
    <source>
        <dbReference type="Proteomes" id="UP000054783"/>
    </source>
</evidence>
<dbReference type="Proteomes" id="UP000054783">
    <property type="component" value="Unassembled WGS sequence"/>
</dbReference>
<accession>A0A0V0Z723</accession>
<dbReference type="AlphaFoldDB" id="A0A0V0Z723"/>
<reference evidence="2 3" key="1">
    <citation type="submission" date="2015-01" db="EMBL/GenBank/DDBJ databases">
        <title>Evolution of Trichinella species and genotypes.</title>
        <authorList>
            <person name="Korhonen P.K."/>
            <person name="Edoardo P."/>
            <person name="Giuseppe L.R."/>
            <person name="Gasser R.B."/>
        </authorList>
    </citation>
    <scope>NUCLEOTIDE SEQUENCE [LARGE SCALE GENOMIC DNA]</scope>
    <source>
        <strain evidence="2">ISS2496</strain>
    </source>
</reference>
<dbReference type="Pfam" id="PF10551">
    <property type="entry name" value="MULE"/>
    <property type="match status" value="1"/>
</dbReference>
<sequence>MFDKGICEKSCIKLTLVPFVTGKLEVLLQHSRFFKQIIQYSDITPGSRSHVLKHTNFDEKQWTCSRIRSGCRGAVYANLEVNTVLRTAPHAVTCTSDDYILHKMEKKNTLKRRAGEETKPVPLIYNEECSNASTSLETAGQFPTFRIIKSSMYRSRAKRFPPLPATRQQLEIPAHWRVTKSERQFVMHNNVNNSVLIFCTEENLREFAGESVWRMDGTFEIYQQLFTIYIFKEGKLIPVVYSLTARKDVICYCEIFDTFIVKAAALGVVLQPQTIICDFETAFIPAVQASFPGVQVQGCYFHFCQAVLRKVADLGLRTRYLHEAETKKIIKLLMTTAFLQLHKIPEAVDLLGRDVTGSVAALFEYFRKEWMTPNHMGLWNVYDVERRTNNHLEGWHFRMNRRAGKRHLRFYEMLCLLIDEQGSTETLIEQVPSGRLTDSHLRVKNSKYEDVQLRITALTAEYDSGRRTMEQFLRAVVYDVPELLNF</sequence>
<organism evidence="2 3">
    <name type="scientific">Trichinella patagoniensis</name>
    <dbReference type="NCBI Taxonomy" id="990121"/>
    <lineage>
        <taxon>Eukaryota</taxon>
        <taxon>Metazoa</taxon>
        <taxon>Ecdysozoa</taxon>
        <taxon>Nematoda</taxon>
        <taxon>Enoplea</taxon>
        <taxon>Dorylaimia</taxon>
        <taxon>Trichinellida</taxon>
        <taxon>Trichinellidae</taxon>
        <taxon>Trichinella</taxon>
    </lineage>
</organism>
<dbReference type="STRING" id="990121.A0A0V0Z723"/>
<gene>
    <name evidence="2" type="ORF">T12_3485</name>
</gene>
<dbReference type="EMBL" id="JYDQ01000392">
    <property type="protein sequence ID" value="KRY07882.1"/>
    <property type="molecule type" value="Genomic_DNA"/>
</dbReference>
<feature type="domain" description="MULE transposase" evidence="1">
    <location>
        <begin position="212"/>
        <end position="305"/>
    </location>
</feature>
<evidence type="ECO:0000259" key="1">
    <source>
        <dbReference type="Pfam" id="PF10551"/>
    </source>
</evidence>